<comment type="similarity">
    <text evidence="1 5">Belongs to the peptidase S41A family.</text>
</comment>
<dbReference type="GO" id="GO:0004175">
    <property type="term" value="F:endopeptidase activity"/>
    <property type="evidence" value="ECO:0007669"/>
    <property type="project" value="TreeGrafter"/>
</dbReference>
<dbReference type="SUPFAM" id="SSF50156">
    <property type="entry name" value="PDZ domain-like"/>
    <property type="match status" value="1"/>
</dbReference>
<keyword evidence="6" id="KW-0472">Membrane</keyword>
<dbReference type="Gene3D" id="3.90.226.10">
    <property type="entry name" value="2-enoyl-CoA Hydratase, Chain A, domain 1"/>
    <property type="match status" value="1"/>
</dbReference>
<dbReference type="FunFam" id="2.30.42.10:FF:000063">
    <property type="entry name" value="Peptidase, S41 family"/>
    <property type="match status" value="1"/>
</dbReference>
<keyword evidence="4 5" id="KW-0720">Serine protease</keyword>
<dbReference type="InterPro" id="IPR036034">
    <property type="entry name" value="PDZ_sf"/>
</dbReference>
<accession>A0A0M9U2V3</accession>
<keyword evidence="6" id="KW-1133">Transmembrane helix</keyword>
<evidence type="ECO:0000259" key="7">
    <source>
        <dbReference type="PROSITE" id="PS50106"/>
    </source>
</evidence>
<feature type="transmembrane region" description="Helical" evidence="6">
    <location>
        <begin position="28"/>
        <end position="52"/>
    </location>
</feature>
<dbReference type="PROSITE" id="PS50106">
    <property type="entry name" value="PDZ"/>
    <property type="match status" value="1"/>
</dbReference>
<keyword evidence="2 5" id="KW-0645">Protease</keyword>
<dbReference type="NCBIfam" id="TIGR00225">
    <property type="entry name" value="prc"/>
    <property type="match status" value="1"/>
</dbReference>
<feature type="domain" description="PDZ" evidence="7">
    <location>
        <begin position="141"/>
        <end position="220"/>
    </location>
</feature>
<protein>
    <submittedName>
        <fullName evidence="8">C-terminal peptidase</fullName>
    </submittedName>
</protein>
<sequence length="436" mass="46896">MEQGSTIIEPVPAGTAGQQTKNRTLTTLIMVAAAFILLVGAFSGGLIVGWAMPDRQAQSDAAAGNPFELFQSGAASSGATPKELETLFAPFWETWNLVHDQYVDQPVDDTLMMRGAIRGMLEALGDPHTSYMDPQEFEQTNVSLQGEYEGIGAWVDITGEYLKIISPMPGSPAEKAGLKPEDVIVKVDGEDMTGVSGDLVLQRVLGPAGTDVTLTVQREGTPEPFDVTITRSKINMPSAKGEMLEDNIAYVQVFTFGEKTMPELRSALKELLPQNPKGLILDLRGNGGGYLNTAIDLLSEFIPGRQVVMYEEFGDGTRKEFKTSRGGTATEIPLVVLVDGGSASASEIVAGAVQDLGRGKLVGQTTFGKGSVQNWIPLENNQGAVRVTIARWLTPNGRQIHKVGLEPDVVVELTEEDVKAERDPQLDRAVEILLGK</sequence>
<name>A0A0M9U2V3_9CHLR</name>
<evidence type="ECO:0000313" key="8">
    <source>
        <dbReference type="EMBL" id="GAP19106.1"/>
    </source>
</evidence>
<dbReference type="Gene3D" id="2.30.42.10">
    <property type="match status" value="1"/>
</dbReference>
<evidence type="ECO:0000256" key="2">
    <source>
        <dbReference type="ARBA" id="ARBA00022670"/>
    </source>
</evidence>
<dbReference type="InterPro" id="IPR004447">
    <property type="entry name" value="Peptidase_S41A"/>
</dbReference>
<keyword evidence="6" id="KW-0812">Transmembrane</keyword>
<dbReference type="InterPro" id="IPR001478">
    <property type="entry name" value="PDZ"/>
</dbReference>
<dbReference type="Pfam" id="PF22694">
    <property type="entry name" value="CtpB_N-like"/>
    <property type="match status" value="1"/>
</dbReference>
<keyword evidence="3 5" id="KW-0378">Hydrolase</keyword>
<dbReference type="PANTHER" id="PTHR32060:SF30">
    <property type="entry name" value="CARBOXY-TERMINAL PROCESSING PROTEASE CTPA"/>
    <property type="match status" value="1"/>
</dbReference>
<proteinExistence type="inferred from homology"/>
<evidence type="ECO:0000256" key="6">
    <source>
        <dbReference type="SAM" id="Phobius"/>
    </source>
</evidence>
<dbReference type="SMART" id="SM00228">
    <property type="entry name" value="PDZ"/>
    <property type="match status" value="1"/>
</dbReference>
<dbReference type="Pfam" id="PF17820">
    <property type="entry name" value="PDZ_6"/>
    <property type="match status" value="1"/>
</dbReference>
<organism evidence="8">
    <name type="scientific">Levilinea saccharolytica</name>
    <dbReference type="NCBI Taxonomy" id="229921"/>
    <lineage>
        <taxon>Bacteria</taxon>
        <taxon>Bacillati</taxon>
        <taxon>Chloroflexota</taxon>
        <taxon>Anaerolineae</taxon>
        <taxon>Anaerolineales</taxon>
        <taxon>Anaerolineaceae</taxon>
        <taxon>Levilinea</taxon>
    </lineage>
</organism>
<dbReference type="GO" id="GO:0006508">
    <property type="term" value="P:proteolysis"/>
    <property type="evidence" value="ECO:0007669"/>
    <property type="project" value="UniProtKB-KW"/>
</dbReference>
<dbReference type="GO" id="GO:0007165">
    <property type="term" value="P:signal transduction"/>
    <property type="evidence" value="ECO:0007669"/>
    <property type="project" value="TreeGrafter"/>
</dbReference>
<dbReference type="OrthoDB" id="9812068at2"/>
<dbReference type="CDD" id="cd06782">
    <property type="entry name" value="cpPDZ_CPP-like"/>
    <property type="match status" value="1"/>
</dbReference>
<dbReference type="AlphaFoldDB" id="A0A0M9U2V3"/>
<dbReference type="InterPro" id="IPR041489">
    <property type="entry name" value="PDZ_6"/>
</dbReference>
<dbReference type="InterPro" id="IPR055210">
    <property type="entry name" value="CtpA/B_N"/>
</dbReference>
<dbReference type="RefSeq" id="WP_062419411.1">
    <property type="nucleotide sequence ID" value="NZ_BBXZ01000158.1"/>
</dbReference>
<dbReference type="GO" id="GO:0030288">
    <property type="term" value="C:outer membrane-bounded periplasmic space"/>
    <property type="evidence" value="ECO:0007669"/>
    <property type="project" value="TreeGrafter"/>
</dbReference>
<dbReference type="PANTHER" id="PTHR32060">
    <property type="entry name" value="TAIL-SPECIFIC PROTEASE"/>
    <property type="match status" value="1"/>
</dbReference>
<evidence type="ECO:0000256" key="3">
    <source>
        <dbReference type="ARBA" id="ARBA00022801"/>
    </source>
</evidence>
<dbReference type="InterPro" id="IPR005151">
    <property type="entry name" value="Tail-specific_protease"/>
</dbReference>
<evidence type="ECO:0000256" key="1">
    <source>
        <dbReference type="ARBA" id="ARBA00009179"/>
    </source>
</evidence>
<dbReference type="SUPFAM" id="SSF52096">
    <property type="entry name" value="ClpP/crotonase"/>
    <property type="match status" value="1"/>
</dbReference>
<reference evidence="8" key="1">
    <citation type="journal article" date="2015" name="Genome Announc.">
        <title>Draft Genome Sequences of Anaerolinea thermolimosa IMO-1, Bellilinea caldifistulae GOMI-1, Leptolinea tardivitalis YMTK-2, Levilinea saccharolytica KIBI-1, Longilinea arvoryzae KOME-1, Previously Described as Members of the Class Anaerolineae (Chloroflexi).</title>
        <authorList>
            <person name="Matsuura N."/>
            <person name="Tourlousse M.D."/>
            <person name="Ohashi A."/>
            <person name="Hugenholtz P."/>
            <person name="Sekiguchi Y."/>
        </authorList>
    </citation>
    <scope>NUCLEOTIDE SEQUENCE</scope>
    <source>
        <strain evidence="8">KIBI-1</strain>
    </source>
</reference>
<dbReference type="GO" id="GO:0008236">
    <property type="term" value="F:serine-type peptidase activity"/>
    <property type="evidence" value="ECO:0007669"/>
    <property type="project" value="UniProtKB-KW"/>
</dbReference>
<dbReference type="Gene3D" id="3.30.750.44">
    <property type="match status" value="1"/>
</dbReference>
<evidence type="ECO:0000256" key="4">
    <source>
        <dbReference type="ARBA" id="ARBA00022825"/>
    </source>
</evidence>
<evidence type="ECO:0000256" key="5">
    <source>
        <dbReference type="RuleBase" id="RU004404"/>
    </source>
</evidence>
<dbReference type="CDD" id="cd07560">
    <property type="entry name" value="Peptidase_S41_CPP"/>
    <property type="match status" value="1"/>
</dbReference>
<dbReference type="Pfam" id="PF03572">
    <property type="entry name" value="Peptidase_S41"/>
    <property type="match status" value="1"/>
</dbReference>
<gene>
    <name evidence="8" type="ORF">LSAC_03004</name>
</gene>
<dbReference type="SMART" id="SM00245">
    <property type="entry name" value="TSPc"/>
    <property type="match status" value="1"/>
</dbReference>
<dbReference type="InterPro" id="IPR029045">
    <property type="entry name" value="ClpP/crotonase-like_dom_sf"/>
</dbReference>
<dbReference type="EMBL" id="DF967975">
    <property type="protein sequence ID" value="GAP19106.1"/>
    <property type="molecule type" value="Genomic_DNA"/>
</dbReference>